<evidence type="ECO:0000256" key="1">
    <source>
        <dbReference type="SAM" id="MobiDB-lite"/>
    </source>
</evidence>
<organism evidence="2 3">
    <name type="scientific">Homarus americanus</name>
    <name type="common">American lobster</name>
    <dbReference type="NCBI Taxonomy" id="6706"/>
    <lineage>
        <taxon>Eukaryota</taxon>
        <taxon>Metazoa</taxon>
        <taxon>Ecdysozoa</taxon>
        <taxon>Arthropoda</taxon>
        <taxon>Crustacea</taxon>
        <taxon>Multicrustacea</taxon>
        <taxon>Malacostraca</taxon>
        <taxon>Eumalacostraca</taxon>
        <taxon>Eucarida</taxon>
        <taxon>Decapoda</taxon>
        <taxon>Pleocyemata</taxon>
        <taxon>Astacidea</taxon>
        <taxon>Nephropoidea</taxon>
        <taxon>Nephropidae</taxon>
        <taxon>Homarus</taxon>
    </lineage>
</organism>
<proteinExistence type="predicted"/>
<dbReference type="EMBL" id="JAHLQT010040280">
    <property type="protein sequence ID" value="KAG7155854.1"/>
    <property type="molecule type" value="Genomic_DNA"/>
</dbReference>
<accession>A0A8J5MLI6</accession>
<feature type="region of interest" description="Disordered" evidence="1">
    <location>
        <begin position="62"/>
        <end position="94"/>
    </location>
</feature>
<name>A0A8J5MLI6_HOMAM</name>
<dbReference type="Proteomes" id="UP000747542">
    <property type="component" value="Unassembled WGS sequence"/>
</dbReference>
<keyword evidence="3" id="KW-1185">Reference proteome</keyword>
<protein>
    <submittedName>
        <fullName evidence="2">G protein pathway suppressor 2-like</fullName>
    </submittedName>
</protein>
<dbReference type="GO" id="GO:0003712">
    <property type="term" value="F:transcription coregulator activity"/>
    <property type="evidence" value="ECO:0007669"/>
    <property type="project" value="TreeGrafter"/>
</dbReference>
<dbReference type="AlphaFoldDB" id="A0A8J5MLI6"/>
<feature type="compositionally biased region" description="Pro residues" evidence="1">
    <location>
        <begin position="282"/>
        <end position="300"/>
    </location>
</feature>
<evidence type="ECO:0000313" key="3">
    <source>
        <dbReference type="Proteomes" id="UP000747542"/>
    </source>
</evidence>
<feature type="region of interest" description="Disordered" evidence="1">
    <location>
        <begin position="326"/>
        <end position="346"/>
    </location>
</feature>
<gene>
    <name evidence="2" type="primary">Gps2-L</name>
    <name evidence="2" type="ORF">Hamer_G019270</name>
</gene>
<sequence>MVTPPRLLSMGLKDKMVKFAEAEKRGRGGEGSDRRYTPVVMVERAKMSRAMWESLKAHIIRDRKRKKEEQEADAEEERLRKERENRKKQHAMTLEETREKLSQMEQDLNDLKNQKHQLFQDLKVVLNEDATRKRAQQQSYLKESELMAVHSYPHGTIPLGSHPQMLFQSNLIPGRGSLPIHGYKVPPAQPQPLVPQGSLKRTRTPSPQPPPQTGYQQIPYNFKNLQGHPPPSVPVTLPTTKAGSASSVYVAGQAPYYHGSNQAHGSSSQYQASSQAVAYLPPAAPTHTNPPAPSQPPQPPPRDDKHLQPVYMQSSRATHVPTLHQSIDHKGKPGGSSFLPPGEGGQEKYFQPTVRSHLTLHSGVLPVQQPHPGVGIKRHTVFECMLSKVTGGYRVVGGKSGSITSGFPVRNAPPSSQQPPPVVSSAAHVSKPEAQPRCHNSLLFSSIFLNLSSCLLTSQAQLPYLCRGRQPSSVEVTGSCMDSGHKQWKLAVDMAAIISGS</sequence>
<feature type="region of interest" description="Disordered" evidence="1">
    <location>
        <begin position="281"/>
        <end position="307"/>
    </location>
</feature>
<reference evidence="2" key="1">
    <citation type="journal article" date="2021" name="Sci. Adv.">
        <title>The American lobster genome reveals insights on longevity, neural, and immune adaptations.</title>
        <authorList>
            <person name="Polinski J.M."/>
            <person name="Zimin A.V."/>
            <person name="Clark K.F."/>
            <person name="Kohn A.B."/>
            <person name="Sadowski N."/>
            <person name="Timp W."/>
            <person name="Ptitsyn A."/>
            <person name="Khanna P."/>
            <person name="Romanova D.Y."/>
            <person name="Williams P."/>
            <person name="Greenwood S.J."/>
            <person name="Moroz L.L."/>
            <person name="Walt D.R."/>
            <person name="Bodnar A.G."/>
        </authorList>
    </citation>
    <scope>NUCLEOTIDE SEQUENCE</scope>
    <source>
        <strain evidence="2">GMGI-L3</strain>
    </source>
</reference>
<dbReference type="PANTHER" id="PTHR22654:SF2">
    <property type="entry name" value="G PROTEIN PATHWAY SUPPRESSOR 2"/>
    <property type="match status" value="1"/>
</dbReference>
<dbReference type="PANTHER" id="PTHR22654">
    <property type="entry name" value="G PROTEIN PATHWAY SUPPRESSOR 2"/>
    <property type="match status" value="1"/>
</dbReference>
<comment type="caution">
    <text evidence="2">The sequence shown here is derived from an EMBL/GenBank/DDBJ whole genome shotgun (WGS) entry which is preliminary data.</text>
</comment>
<dbReference type="InterPro" id="IPR026094">
    <property type="entry name" value="GPS2"/>
</dbReference>
<feature type="region of interest" description="Disordered" evidence="1">
    <location>
        <begin position="178"/>
        <end position="239"/>
    </location>
</feature>
<dbReference type="Pfam" id="PF15991">
    <property type="entry name" value="G_path_suppress"/>
    <property type="match status" value="1"/>
</dbReference>
<dbReference type="GO" id="GO:0006357">
    <property type="term" value="P:regulation of transcription by RNA polymerase II"/>
    <property type="evidence" value="ECO:0007669"/>
    <property type="project" value="TreeGrafter"/>
</dbReference>
<dbReference type="GO" id="GO:0005667">
    <property type="term" value="C:transcription regulator complex"/>
    <property type="evidence" value="ECO:0007669"/>
    <property type="project" value="TreeGrafter"/>
</dbReference>
<evidence type="ECO:0000313" key="2">
    <source>
        <dbReference type="EMBL" id="KAG7155854.1"/>
    </source>
</evidence>
<feature type="region of interest" description="Disordered" evidence="1">
    <location>
        <begin position="410"/>
        <end position="430"/>
    </location>
</feature>